<dbReference type="GO" id="GO:0033765">
    <property type="term" value="F:steroid dehydrogenase activity, acting on the CH-CH group of donors"/>
    <property type="evidence" value="ECO:0007669"/>
    <property type="project" value="UniProtKB-ARBA"/>
</dbReference>
<sequence length="541" mass="56995">MTWNLQTDVVVVGYGAAGVAAALEAVEAGADVVAIDRYSGGGASALSGGIVYAGGGTSVQRGANVEDTVDDMYAYLAEEVGDAVEPDTLRRFCEGSAETIEWLSARGVPFSSTLCPYKTSYPSNRHYLYYSGSEASGKFRAVARPAPRGHRAKGRGTSGKMLFGPLARTAERAGVQLISQTRACDLVVEDGRVRGIVCRTVANAPEHIRRAHRVLGSLSAKPGIYAPQFRYMLERRLAHIEKKYCEVVRIEARRGVVLSAGGFVADRAMMREHAPKYTGGIALGTAGDDGSGIALGTDVGAATAKLGNVSAWRFIVPPSPFLGSLLVDAQGRRMVDESRYGAAIGHAIVNSGGGRGWVLVDADLSRDARKQLPRQSLWFQRVQNAGLRSTAVRGMTIEEVARAAGVDPRGLRETVERHNAAILSGHPDDFGKHDDFRRPIAQGPFTLYDAGIPAGTALGKMMNPCAMITLGGLVVDEGTGAVKDEAGKSIPGLFAAGRTAVGLCSNSYVSGLSLADCIFSGRRAGVTAALGERHAVDADSI</sequence>
<dbReference type="Pfam" id="PF00890">
    <property type="entry name" value="FAD_binding_2"/>
    <property type="match status" value="1"/>
</dbReference>
<dbReference type="InterPro" id="IPR027477">
    <property type="entry name" value="Succ_DH/fumarate_Rdtase_cat_sf"/>
</dbReference>
<dbReference type="NCBIfam" id="NF005511">
    <property type="entry name" value="PRK07121.1-4"/>
    <property type="match status" value="1"/>
</dbReference>
<dbReference type="EMBL" id="FZOW01000004">
    <property type="protein sequence ID" value="SNS69625.1"/>
    <property type="molecule type" value="Genomic_DNA"/>
</dbReference>
<feature type="domain" description="FAD-dependent oxidoreductase 2 FAD-binding" evidence="5">
    <location>
        <begin position="8"/>
        <end position="502"/>
    </location>
</feature>
<reference evidence="7" key="1">
    <citation type="submission" date="2017-06" db="EMBL/GenBank/DDBJ databases">
        <authorList>
            <person name="Varghese N."/>
            <person name="Submissions S."/>
        </authorList>
    </citation>
    <scope>NUCLEOTIDE SEQUENCE [LARGE SCALE GENOMIC DNA]</scope>
    <source>
        <strain evidence="7">JCM 23211</strain>
    </source>
</reference>
<dbReference type="STRING" id="398843.A3K89_18340"/>
<dbReference type="SUPFAM" id="SSF56425">
    <property type="entry name" value="Succinate dehydrogenase/fumarate reductase flavoprotein, catalytic domain"/>
    <property type="match status" value="1"/>
</dbReference>
<dbReference type="SUPFAM" id="SSF51905">
    <property type="entry name" value="FAD/NAD(P)-binding domain"/>
    <property type="match status" value="1"/>
</dbReference>
<accession>A0A239GL66</accession>
<dbReference type="InterPro" id="IPR003953">
    <property type="entry name" value="FAD-dep_OxRdtase_2_FAD-bd"/>
</dbReference>
<dbReference type="AlphaFoldDB" id="A0A239GL66"/>
<dbReference type="InterPro" id="IPR050315">
    <property type="entry name" value="FAD-oxidoreductase_2"/>
</dbReference>
<dbReference type="GO" id="GO:0008202">
    <property type="term" value="P:steroid metabolic process"/>
    <property type="evidence" value="ECO:0007669"/>
    <property type="project" value="UniProtKB-ARBA"/>
</dbReference>
<name>A0A239GL66_9NOCA</name>
<evidence type="ECO:0000256" key="4">
    <source>
        <dbReference type="ARBA" id="ARBA00023002"/>
    </source>
</evidence>
<dbReference type="OrthoDB" id="337830at2"/>
<dbReference type="Gene3D" id="3.90.700.10">
    <property type="entry name" value="Succinate dehydrogenase/fumarate reductase flavoprotein, catalytic domain"/>
    <property type="match status" value="1"/>
</dbReference>
<dbReference type="InterPro" id="IPR036188">
    <property type="entry name" value="FAD/NAD-bd_sf"/>
</dbReference>
<keyword evidence="7" id="KW-1185">Reference proteome</keyword>
<evidence type="ECO:0000259" key="5">
    <source>
        <dbReference type="Pfam" id="PF00890"/>
    </source>
</evidence>
<dbReference type="RefSeq" id="WP_089245257.1">
    <property type="nucleotide sequence ID" value="NZ_FZOW01000004.1"/>
</dbReference>
<evidence type="ECO:0000313" key="7">
    <source>
        <dbReference type="Proteomes" id="UP000198327"/>
    </source>
</evidence>
<keyword evidence="3" id="KW-0274">FAD</keyword>
<dbReference type="PANTHER" id="PTHR43400:SF10">
    <property type="entry name" value="3-OXOSTEROID 1-DEHYDROGENASE"/>
    <property type="match status" value="1"/>
</dbReference>
<proteinExistence type="predicted"/>
<gene>
    <name evidence="6" type="ORF">SAMN05421642_104288</name>
</gene>
<protein>
    <submittedName>
        <fullName evidence="6">3-oxo-5alpha-steroid 4-dehydrogenase</fullName>
    </submittedName>
</protein>
<organism evidence="6 7">
    <name type="scientific">Rhodococcoides kyotonense</name>
    <dbReference type="NCBI Taxonomy" id="398843"/>
    <lineage>
        <taxon>Bacteria</taxon>
        <taxon>Bacillati</taxon>
        <taxon>Actinomycetota</taxon>
        <taxon>Actinomycetes</taxon>
        <taxon>Mycobacteriales</taxon>
        <taxon>Nocardiaceae</taxon>
        <taxon>Rhodococcoides</taxon>
    </lineage>
</organism>
<keyword evidence="4" id="KW-0560">Oxidoreductase</keyword>
<keyword evidence="2" id="KW-0285">Flavoprotein</keyword>
<comment type="cofactor">
    <cofactor evidence="1">
        <name>FAD</name>
        <dbReference type="ChEBI" id="CHEBI:57692"/>
    </cofactor>
</comment>
<dbReference type="Proteomes" id="UP000198327">
    <property type="component" value="Unassembled WGS sequence"/>
</dbReference>
<dbReference type="PANTHER" id="PTHR43400">
    <property type="entry name" value="FUMARATE REDUCTASE"/>
    <property type="match status" value="1"/>
</dbReference>
<evidence type="ECO:0000256" key="2">
    <source>
        <dbReference type="ARBA" id="ARBA00022630"/>
    </source>
</evidence>
<evidence type="ECO:0000313" key="6">
    <source>
        <dbReference type="EMBL" id="SNS69625.1"/>
    </source>
</evidence>
<dbReference type="Gene3D" id="3.50.50.60">
    <property type="entry name" value="FAD/NAD(P)-binding domain"/>
    <property type="match status" value="3"/>
</dbReference>
<evidence type="ECO:0000256" key="3">
    <source>
        <dbReference type="ARBA" id="ARBA00022827"/>
    </source>
</evidence>
<evidence type="ECO:0000256" key="1">
    <source>
        <dbReference type="ARBA" id="ARBA00001974"/>
    </source>
</evidence>